<dbReference type="PRINTS" id="PR00469">
    <property type="entry name" value="PNDRDTASEII"/>
</dbReference>
<gene>
    <name evidence="3" type="ORF">QO011_006827</name>
</gene>
<organism evidence="3 4">
    <name type="scientific">Labrys wisconsinensis</name>
    <dbReference type="NCBI Taxonomy" id="425677"/>
    <lineage>
        <taxon>Bacteria</taxon>
        <taxon>Pseudomonadati</taxon>
        <taxon>Pseudomonadota</taxon>
        <taxon>Alphaproteobacteria</taxon>
        <taxon>Hyphomicrobiales</taxon>
        <taxon>Xanthobacteraceae</taxon>
        <taxon>Labrys</taxon>
    </lineage>
</organism>
<accession>A0ABU0JJY1</accession>
<dbReference type="SUPFAM" id="SSF51905">
    <property type="entry name" value="FAD/NAD(P)-binding domain"/>
    <property type="match status" value="1"/>
</dbReference>
<dbReference type="PRINTS" id="PR00368">
    <property type="entry name" value="FADPNR"/>
</dbReference>
<dbReference type="Proteomes" id="UP001242480">
    <property type="component" value="Unassembled WGS sequence"/>
</dbReference>
<dbReference type="InterPro" id="IPR051691">
    <property type="entry name" value="Metab_Enz_Cyan_OpOx_G3PDH"/>
</dbReference>
<name>A0ABU0JJY1_9HYPH</name>
<dbReference type="PANTHER" id="PTHR42949">
    <property type="entry name" value="ANAEROBIC GLYCEROL-3-PHOSPHATE DEHYDROGENASE SUBUNIT B"/>
    <property type="match status" value="1"/>
</dbReference>
<dbReference type="InterPro" id="IPR036188">
    <property type="entry name" value="FAD/NAD-bd_sf"/>
</dbReference>
<dbReference type="InterPro" id="IPR023753">
    <property type="entry name" value="FAD/NAD-binding_dom"/>
</dbReference>
<comment type="caution">
    <text evidence="3">The sequence shown here is derived from an EMBL/GenBank/DDBJ whole genome shotgun (WGS) entry which is preliminary data.</text>
</comment>
<feature type="domain" description="FAD/NAD(P)-binding" evidence="2">
    <location>
        <begin position="7"/>
        <end position="289"/>
    </location>
</feature>
<evidence type="ECO:0000259" key="2">
    <source>
        <dbReference type="Pfam" id="PF07992"/>
    </source>
</evidence>
<sequence length="316" mass="32580">MRREAVEVAIVGGGPAGLSAARSLAAAGLAPVVLEREAEAGGVPRHCGHIGFGMVDFHRVWTGPRYAAALRTATAGIDRRTGHVATMLAPGGVLEVSGPEGPYHLEAKRILLATGVREGTRAARLVSGSRPFGVMTTGALQRFVYLESLTPCRAPVIVGTELVAFSTLLTLRHVGVRPRLIVGEAAWSEAPWPAALGARLVFGVPVVHGTRVEAIRGGARVEGVTLVHADGRREEVACDAVVFTAGWVPEAALARAAGLPLTARGGPAVDKDFRTGDPAVFAAGNVLRGVRSSGGCALEGRAAARAILRDLSGASP</sequence>
<evidence type="ECO:0000313" key="3">
    <source>
        <dbReference type="EMBL" id="MDQ0473791.1"/>
    </source>
</evidence>
<keyword evidence="1" id="KW-0560">Oxidoreductase</keyword>
<dbReference type="Gene3D" id="3.50.50.60">
    <property type="entry name" value="FAD/NAD(P)-binding domain"/>
    <property type="match status" value="2"/>
</dbReference>
<dbReference type="RefSeq" id="WP_307282435.1">
    <property type="nucleotide sequence ID" value="NZ_JAUSVX010000018.1"/>
</dbReference>
<dbReference type="PANTHER" id="PTHR42949:SF3">
    <property type="entry name" value="ANAEROBIC GLYCEROL-3-PHOSPHATE DEHYDROGENASE SUBUNIT B"/>
    <property type="match status" value="1"/>
</dbReference>
<reference evidence="3 4" key="1">
    <citation type="submission" date="2023-07" db="EMBL/GenBank/DDBJ databases">
        <title>Genomic Encyclopedia of Type Strains, Phase IV (KMG-IV): sequencing the most valuable type-strain genomes for metagenomic binning, comparative biology and taxonomic classification.</title>
        <authorList>
            <person name="Goeker M."/>
        </authorList>
    </citation>
    <scope>NUCLEOTIDE SEQUENCE [LARGE SCALE GENOMIC DNA]</scope>
    <source>
        <strain evidence="3 4">DSM 19619</strain>
    </source>
</reference>
<proteinExistence type="predicted"/>
<evidence type="ECO:0000256" key="1">
    <source>
        <dbReference type="ARBA" id="ARBA00023002"/>
    </source>
</evidence>
<dbReference type="EMBL" id="JAUSVX010000018">
    <property type="protein sequence ID" value="MDQ0473791.1"/>
    <property type="molecule type" value="Genomic_DNA"/>
</dbReference>
<evidence type="ECO:0000313" key="4">
    <source>
        <dbReference type="Proteomes" id="UP001242480"/>
    </source>
</evidence>
<keyword evidence="4" id="KW-1185">Reference proteome</keyword>
<protein>
    <submittedName>
        <fullName evidence="3">Thioredoxin reductase</fullName>
    </submittedName>
</protein>
<dbReference type="Pfam" id="PF07992">
    <property type="entry name" value="Pyr_redox_2"/>
    <property type="match status" value="1"/>
</dbReference>